<feature type="non-terminal residue" evidence="1">
    <location>
        <position position="111"/>
    </location>
</feature>
<gene>
    <name evidence="1" type="ORF">T310_8752</name>
</gene>
<keyword evidence="2" id="KW-1185">Reference proteome</keyword>
<dbReference type="GeneID" id="25320925"/>
<dbReference type="AlphaFoldDB" id="A0A0F4YGL3"/>
<evidence type="ECO:0000313" key="1">
    <source>
        <dbReference type="EMBL" id="KKA17387.1"/>
    </source>
</evidence>
<proteinExistence type="predicted"/>
<organism evidence="1 2">
    <name type="scientific">Rasamsonia emersonii (strain ATCC 16479 / CBS 393.64 / IMI 116815)</name>
    <dbReference type="NCBI Taxonomy" id="1408163"/>
    <lineage>
        <taxon>Eukaryota</taxon>
        <taxon>Fungi</taxon>
        <taxon>Dikarya</taxon>
        <taxon>Ascomycota</taxon>
        <taxon>Pezizomycotina</taxon>
        <taxon>Eurotiomycetes</taxon>
        <taxon>Eurotiomycetidae</taxon>
        <taxon>Eurotiales</taxon>
        <taxon>Trichocomaceae</taxon>
        <taxon>Rasamsonia</taxon>
    </lineage>
</organism>
<reference evidence="1 2" key="1">
    <citation type="submission" date="2015-04" db="EMBL/GenBank/DDBJ databases">
        <authorList>
            <person name="Heijne W.H."/>
            <person name="Fedorova N.D."/>
            <person name="Nierman W.C."/>
            <person name="Vollebregt A.W."/>
            <person name="Zhao Z."/>
            <person name="Wu L."/>
            <person name="Kumar M."/>
            <person name="Stam H."/>
            <person name="van den Berg M.A."/>
            <person name="Pel H.J."/>
        </authorList>
    </citation>
    <scope>NUCLEOTIDE SEQUENCE [LARGE SCALE GENOMIC DNA]</scope>
    <source>
        <strain evidence="1 2">CBS 393.64</strain>
    </source>
</reference>
<sequence length="111" mass="12085">RRIQVLWRRARISLHGLVSGSIGRELLKGQDRCGQRAPGNGVHCGATAPSTSGLCACESLHHRSHSDNAEADDARPCSVQKRIAPFAHEGREGITMLSSKIAHTKYGVLRY</sequence>
<feature type="non-terminal residue" evidence="1">
    <location>
        <position position="1"/>
    </location>
</feature>
<dbReference type="Proteomes" id="UP000053958">
    <property type="component" value="Unassembled WGS sequence"/>
</dbReference>
<name>A0A0F4YGL3_RASE3</name>
<dbReference type="RefSeq" id="XP_013323999.1">
    <property type="nucleotide sequence ID" value="XM_013468545.1"/>
</dbReference>
<protein>
    <submittedName>
        <fullName evidence="1">Uncharacterized protein</fullName>
    </submittedName>
</protein>
<evidence type="ECO:0000313" key="2">
    <source>
        <dbReference type="Proteomes" id="UP000053958"/>
    </source>
</evidence>
<accession>A0A0F4YGL3</accession>
<dbReference type="EMBL" id="LASV01000659">
    <property type="protein sequence ID" value="KKA17387.1"/>
    <property type="molecule type" value="Genomic_DNA"/>
</dbReference>
<comment type="caution">
    <text evidence="1">The sequence shown here is derived from an EMBL/GenBank/DDBJ whole genome shotgun (WGS) entry which is preliminary data.</text>
</comment>